<dbReference type="RefSeq" id="WP_176279385.1">
    <property type="nucleotide sequence ID" value="NZ_JABWMH010000002.1"/>
</dbReference>
<dbReference type="GO" id="GO:0016301">
    <property type="term" value="F:kinase activity"/>
    <property type="evidence" value="ECO:0007669"/>
    <property type="project" value="UniProtKB-KW"/>
</dbReference>
<sequence length="466" mass="51372">MKRLWPNSLVGQLLLIVALMLLVAQGVNSFLLYRGAQNQNLLEASTSSVARIAFALERQSTYRRGEAGGANGGRRGTRLKYGPETAVTEDMKRLPELEARAGQAFSNMGIGFSDIRAAEVRRLTPDMTGHVIGSNRGKWRDNPINRSMGSRATPLETKGFVIVSARRDDGQWISVASAVRERNPMLVRTLLFQTIITYLLMLIPLVLLGRYISRPLKTLTATARSFQPGKTETLEEQGPPDTRELIRAFNDMSGRVSNMLNEKNVMLGAIGHDLRTPLAALRVRIENVDDDIEREKMVDGIEDMDQMLDDILSLARLGRSSEQSNPVDIRSMIETVVDEFTDLGHQVRYQRGEKQIATVRETLIRRALRNLIGNSVLYGKAADISVEKSGDKLMIIVDDDGPGIPDEKIDAMFEPFLRGEESRNRATGGSGLGLTLARAIARDHGGDIVLTNRPGGGLRATLSLPA</sequence>
<dbReference type="SMART" id="SM00388">
    <property type="entry name" value="HisKA"/>
    <property type="match status" value="1"/>
</dbReference>
<dbReference type="SMART" id="SM00387">
    <property type="entry name" value="HATPase_c"/>
    <property type="match status" value="1"/>
</dbReference>
<dbReference type="SUPFAM" id="SSF55874">
    <property type="entry name" value="ATPase domain of HSP90 chaperone/DNA topoisomerase II/histidine kinase"/>
    <property type="match status" value="1"/>
</dbReference>
<evidence type="ECO:0000313" key="13">
    <source>
        <dbReference type="EMBL" id="NVD27911.1"/>
    </source>
</evidence>
<evidence type="ECO:0000256" key="10">
    <source>
        <dbReference type="SAM" id="Phobius"/>
    </source>
</evidence>
<keyword evidence="10" id="KW-0472">Membrane</keyword>
<dbReference type="PANTHER" id="PTHR44936:SF10">
    <property type="entry name" value="SENSOR PROTEIN RSTB"/>
    <property type="match status" value="1"/>
</dbReference>
<comment type="catalytic activity">
    <reaction evidence="1">
        <text>ATP + protein L-histidine = ADP + protein N-phospho-L-histidine.</text>
        <dbReference type="EC" id="2.7.13.3"/>
    </reaction>
</comment>
<evidence type="ECO:0000256" key="3">
    <source>
        <dbReference type="ARBA" id="ARBA00012438"/>
    </source>
</evidence>
<dbReference type="Gene3D" id="3.30.565.10">
    <property type="entry name" value="Histidine kinase-like ATPase, C-terminal domain"/>
    <property type="match status" value="1"/>
</dbReference>
<evidence type="ECO:0000256" key="5">
    <source>
        <dbReference type="ARBA" id="ARBA00022553"/>
    </source>
</evidence>
<comment type="subcellular location">
    <subcellularLocation>
        <location evidence="2">Cell membrane</location>
        <topology evidence="2">Multi-pass membrane protein</topology>
    </subcellularLocation>
</comment>
<dbReference type="PROSITE" id="PS50109">
    <property type="entry name" value="HIS_KIN"/>
    <property type="match status" value="1"/>
</dbReference>
<dbReference type="InterPro" id="IPR004358">
    <property type="entry name" value="Sig_transdc_His_kin-like_C"/>
</dbReference>
<dbReference type="InterPro" id="IPR036890">
    <property type="entry name" value="HATPase_C_sf"/>
</dbReference>
<evidence type="ECO:0000256" key="9">
    <source>
        <dbReference type="ARBA" id="ARBA00022840"/>
    </source>
</evidence>
<keyword evidence="10" id="KW-0812">Transmembrane</keyword>
<evidence type="ECO:0000259" key="11">
    <source>
        <dbReference type="PROSITE" id="PS50109"/>
    </source>
</evidence>
<dbReference type="InterPro" id="IPR005467">
    <property type="entry name" value="His_kinase_dom"/>
</dbReference>
<keyword evidence="14" id="KW-1185">Reference proteome</keyword>
<comment type="caution">
    <text evidence="13">The sequence shown here is derived from an EMBL/GenBank/DDBJ whole genome shotgun (WGS) entry which is preliminary data.</text>
</comment>
<keyword evidence="10" id="KW-1133">Transmembrane helix</keyword>
<dbReference type="EC" id="2.7.13.3" evidence="3"/>
<dbReference type="PROSITE" id="PS50885">
    <property type="entry name" value="HAMP"/>
    <property type="match status" value="1"/>
</dbReference>
<evidence type="ECO:0000256" key="4">
    <source>
        <dbReference type="ARBA" id="ARBA00022475"/>
    </source>
</evidence>
<keyword evidence="5" id="KW-0597">Phosphoprotein</keyword>
<dbReference type="InterPro" id="IPR050980">
    <property type="entry name" value="2C_sensor_his_kinase"/>
</dbReference>
<organism evidence="13 14">
    <name type="scientific">Parasphingorhabdus flavimaris</name>
    <dbReference type="NCBI Taxonomy" id="266812"/>
    <lineage>
        <taxon>Bacteria</taxon>
        <taxon>Pseudomonadati</taxon>
        <taxon>Pseudomonadota</taxon>
        <taxon>Alphaproteobacteria</taxon>
        <taxon>Sphingomonadales</taxon>
        <taxon>Sphingomonadaceae</taxon>
        <taxon>Parasphingorhabdus</taxon>
    </lineage>
</organism>
<dbReference type="Pfam" id="PF00672">
    <property type="entry name" value="HAMP"/>
    <property type="match status" value="1"/>
</dbReference>
<keyword evidence="4" id="KW-1003">Cell membrane</keyword>
<keyword evidence="6" id="KW-0808">Transferase</keyword>
<name>A0ABX2N2W1_9SPHN</name>
<reference evidence="13 14" key="1">
    <citation type="submission" date="2020-06" db="EMBL/GenBank/DDBJ databases">
        <authorList>
            <person name="Kim S.-J."/>
            <person name="Park S.-J."/>
        </authorList>
    </citation>
    <scope>NUCLEOTIDE SEQUENCE [LARGE SCALE GENOMIC DNA]</scope>
    <source>
        <strain evidence="13 14">SW-151</strain>
    </source>
</reference>
<dbReference type="EMBL" id="JABWMH010000002">
    <property type="protein sequence ID" value="NVD27911.1"/>
    <property type="molecule type" value="Genomic_DNA"/>
</dbReference>
<dbReference type="SMART" id="SM00304">
    <property type="entry name" value="HAMP"/>
    <property type="match status" value="1"/>
</dbReference>
<dbReference type="CDD" id="cd00075">
    <property type="entry name" value="HATPase"/>
    <property type="match status" value="1"/>
</dbReference>
<evidence type="ECO:0000256" key="1">
    <source>
        <dbReference type="ARBA" id="ARBA00000085"/>
    </source>
</evidence>
<evidence type="ECO:0000256" key="8">
    <source>
        <dbReference type="ARBA" id="ARBA00022777"/>
    </source>
</evidence>
<dbReference type="Pfam" id="PF02518">
    <property type="entry name" value="HATPase_c"/>
    <property type="match status" value="1"/>
</dbReference>
<keyword evidence="9" id="KW-0067">ATP-binding</keyword>
<accession>A0ABX2N2W1</accession>
<feature type="domain" description="HAMP" evidence="12">
    <location>
        <begin position="210"/>
        <end position="261"/>
    </location>
</feature>
<keyword evidence="7" id="KW-0547">Nucleotide-binding</keyword>
<dbReference type="SUPFAM" id="SSF47384">
    <property type="entry name" value="Homodimeric domain of signal transducing histidine kinase"/>
    <property type="match status" value="1"/>
</dbReference>
<evidence type="ECO:0000313" key="14">
    <source>
        <dbReference type="Proteomes" id="UP000652427"/>
    </source>
</evidence>
<evidence type="ECO:0000256" key="7">
    <source>
        <dbReference type="ARBA" id="ARBA00022741"/>
    </source>
</evidence>
<dbReference type="InterPro" id="IPR003661">
    <property type="entry name" value="HisK_dim/P_dom"/>
</dbReference>
<proteinExistence type="predicted"/>
<evidence type="ECO:0000259" key="12">
    <source>
        <dbReference type="PROSITE" id="PS50885"/>
    </source>
</evidence>
<dbReference type="InterPro" id="IPR003660">
    <property type="entry name" value="HAMP_dom"/>
</dbReference>
<protein>
    <recommendedName>
        <fullName evidence="3">histidine kinase</fullName>
        <ecNumber evidence="3">2.7.13.3</ecNumber>
    </recommendedName>
</protein>
<dbReference type="CDD" id="cd00082">
    <property type="entry name" value="HisKA"/>
    <property type="match status" value="1"/>
</dbReference>
<dbReference type="InterPro" id="IPR036097">
    <property type="entry name" value="HisK_dim/P_sf"/>
</dbReference>
<dbReference type="Gene3D" id="1.10.287.130">
    <property type="match status" value="1"/>
</dbReference>
<keyword evidence="8 13" id="KW-0418">Kinase</keyword>
<evidence type="ECO:0000256" key="2">
    <source>
        <dbReference type="ARBA" id="ARBA00004651"/>
    </source>
</evidence>
<dbReference type="PRINTS" id="PR00344">
    <property type="entry name" value="BCTRLSENSOR"/>
</dbReference>
<dbReference type="InterPro" id="IPR003594">
    <property type="entry name" value="HATPase_dom"/>
</dbReference>
<dbReference type="PANTHER" id="PTHR44936">
    <property type="entry name" value="SENSOR PROTEIN CREC"/>
    <property type="match status" value="1"/>
</dbReference>
<feature type="domain" description="Histidine kinase" evidence="11">
    <location>
        <begin position="269"/>
        <end position="466"/>
    </location>
</feature>
<evidence type="ECO:0000256" key="6">
    <source>
        <dbReference type="ARBA" id="ARBA00022679"/>
    </source>
</evidence>
<dbReference type="Proteomes" id="UP000652427">
    <property type="component" value="Unassembled WGS sequence"/>
</dbReference>
<dbReference type="Pfam" id="PF00512">
    <property type="entry name" value="HisKA"/>
    <property type="match status" value="1"/>
</dbReference>
<gene>
    <name evidence="13" type="ORF">HUO14_08350</name>
</gene>
<feature type="transmembrane region" description="Helical" evidence="10">
    <location>
        <begin position="190"/>
        <end position="208"/>
    </location>
</feature>